<reference evidence="1" key="1">
    <citation type="submission" date="2018-05" db="EMBL/GenBank/DDBJ databases">
        <authorList>
            <person name="Lanie J.A."/>
            <person name="Ng W.-L."/>
            <person name="Kazmierczak K.M."/>
            <person name="Andrzejewski T.M."/>
            <person name="Davidsen T.M."/>
            <person name="Wayne K.J."/>
            <person name="Tettelin H."/>
            <person name="Glass J.I."/>
            <person name="Rusch D."/>
            <person name="Podicherti R."/>
            <person name="Tsui H.-C.T."/>
            <person name="Winkler M.E."/>
        </authorList>
    </citation>
    <scope>NUCLEOTIDE SEQUENCE</scope>
</reference>
<accession>A0A382GW17</accession>
<dbReference type="AlphaFoldDB" id="A0A382GW17"/>
<sequence length="33" mass="3699">VFIFNTARSVFGSTPTTLAKKSRLSDKRTRILS</sequence>
<protein>
    <submittedName>
        <fullName evidence="1">Uncharacterized protein</fullName>
    </submittedName>
</protein>
<evidence type="ECO:0000313" key="1">
    <source>
        <dbReference type="EMBL" id="SVB79084.1"/>
    </source>
</evidence>
<dbReference type="EMBL" id="UINC01057673">
    <property type="protein sequence ID" value="SVB79084.1"/>
    <property type="molecule type" value="Genomic_DNA"/>
</dbReference>
<feature type="non-terminal residue" evidence="1">
    <location>
        <position position="1"/>
    </location>
</feature>
<gene>
    <name evidence="1" type="ORF">METZ01_LOCUS231938</name>
</gene>
<organism evidence="1">
    <name type="scientific">marine metagenome</name>
    <dbReference type="NCBI Taxonomy" id="408172"/>
    <lineage>
        <taxon>unclassified sequences</taxon>
        <taxon>metagenomes</taxon>
        <taxon>ecological metagenomes</taxon>
    </lineage>
</organism>
<proteinExistence type="predicted"/>
<name>A0A382GW17_9ZZZZ</name>